<organism evidence="1 2">
    <name type="scientific">Pseudomonas fluorescens</name>
    <dbReference type="NCBI Taxonomy" id="294"/>
    <lineage>
        <taxon>Bacteria</taxon>
        <taxon>Pseudomonadati</taxon>
        <taxon>Pseudomonadota</taxon>
        <taxon>Gammaproteobacteria</taxon>
        <taxon>Pseudomonadales</taxon>
        <taxon>Pseudomonadaceae</taxon>
        <taxon>Pseudomonas</taxon>
    </lineage>
</organism>
<evidence type="ECO:0000313" key="1">
    <source>
        <dbReference type="EMBL" id="KPU60954.1"/>
    </source>
</evidence>
<name>A0A0P8XKS3_PSEFL</name>
<protein>
    <submittedName>
        <fullName evidence="1">Transposase IS116/IS110/IS902 family domain protein</fullName>
    </submittedName>
</protein>
<evidence type="ECO:0000313" key="2">
    <source>
        <dbReference type="Proteomes" id="UP000050349"/>
    </source>
</evidence>
<reference evidence="1 2" key="1">
    <citation type="submission" date="2015-09" db="EMBL/GenBank/DDBJ databases">
        <authorList>
            <person name="Jackson K.R."/>
            <person name="Lunt B.L."/>
            <person name="Fisher J.N.B."/>
            <person name="Gardner A.V."/>
            <person name="Bailey M.E."/>
            <person name="Deus L.M."/>
            <person name="Earl A.S."/>
            <person name="Gibby P.D."/>
            <person name="Hartmann K.A."/>
            <person name="Liu J.E."/>
            <person name="Manci A.M."/>
            <person name="Nielsen D.A."/>
            <person name="Solomon M.B."/>
            <person name="Breakwell D.P."/>
            <person name="Burnett S.H."/>
            <person name="Grose J.H."/>
        </authorList>
    </citation>
    <scope>NUCLEOTIDE SEQUENCE [LARGE SCALE GENOMIC DNA]</scope>
    <source>
        <strain evidence="1 2">S613</strain>
    </source>
</reference>
<dbReference type="Proteomes" id="UP000050349">
    <property type="component" value="Unassembled WGS sequence"/>
</dbReference>
<dbReference type="AlphaFoldDB" id="A0A0P8XKS3"/>
<proteinExistence type="predicted"/>
<accession>A0A0P8XKS3</accession>
<dbReference type="PATRIC" id="fig|294.162.peg.1292"/>
<sequence>MNTMTGLGIDIGEHSFELHGQDTQGHQVLRKRMTRG</sequence>
<dbReference type="EMBL" id="LJXB01000063">
    <property type="protein sequence ID" value="KPU60954.1"/>
    <property type="molecule type" value="Genomic_DNA"/>
</dbReference>
<gene>
    <name evidence="1" type="primary">tnpA</name>
    <name evidence="1" type="ORF">AN403_4849</name>
</gene>
<comment type="caution">
    <text evidence="1">The sequence shown here is derived from an EMBL/GenBank/DDBJ whole genome shotgun (WGS) entry which is preliminary data.</text>
</comment>